<organism evidence="1 2">
    <name type="scientific">Prosthecobacter dejongeii</name>
    <dbReference type="NCBI Taxonomy" id="48465"/>
    <lineage>
        <taxon>Bacteria</taxon>
        <taxon>Pseudomonadati</taxon>
        <taxon>Verrucomicrobiota</taxon>
        <taxon>Verrucomicrobiia</taxon>
        <taxon>Verrucomicrobiales</taxon>
        <taxon>Verrucomicrobiaceae</taxon>
        <taxon>Prosthecobacter</taxon>
    </lineage>
</organism>
<protein>
    <submittedName>
        <fullName evidence="1">Uncharacterized protein</fullName>
    </submittedName>
</protein>
<dbReference type="EMBL" id="JACHIF010000016">
    <property type="protein sequence ID" value="MBB5040591.1"/>
    <property type="molecule type" value="Genomic_DNA"/>
</dbReference>
<accession>A0A7W7YQP0</accession>
<evidence type="ECO:0000313" key="1">
    <source>
        <dbReference type="EMBL" id="MBB5040591.1"/>
    </source>
</evidence>
<keyword evidence="2" id="KW-1185">Reference proteome</keyword>
<proteinExistence type="predicted"/>
<comment type="caution">
    <text evidence="1">The sequence shown here is derived from an EMBL/GenBank/DDBJ whole genome shotgun (WGS) entry which is preliminary data.</text>
</comment>
<gene>
    <name evidence="1" type="ORF">HNQ64_004879</name>
</gene>
<sequence>MTPVDICNGALLRLGEARIMALGDANTPARKCAVLFAPTRDQVLRAHRWNFARARAVLSALAQAPAFGWARQFSLPTDCLRVLSLNGDTEEEGAEYEIEGGKLLTDELAAEVRYVARIEDTEKFDPLFCEALTVLLASKLAVALTGSAGKAQELRTEYERLTRPLAVRVDAGETKPRKSYMDGVIHASRTLGARLAGSNLPRTEA</sequence>
<reference evidence="1 2" key="1">
    <citation type="submission" date="2020-08" db="EMBL/GenBank/DDBJ databases">
        <title>Genomic Encyclopedia of Type Strains, Phase IV (KMG-IV): sequencing the most valuable type-strain genomes for metagenomic binning, comparative biology and taxonomic classification.</title>
        <authorList>
            <person name="Goeker M."/>
        </authorList>
    </citation>
    <scope>NUCLEOTIDE SEQUENCE [LARGE SCALE GENOMIC DNA]</scope>
    <source>
        <strain evidence="1 2">DSM 12251</strain>
    </source>
</reference>
<dbReference type="RefSeq" id="WP_184213319.1">
    <property type="nucleotide sequence ID" value="NZ_JACHIF010000016.1"/>
</dbReference>
<dbReference type="AlphaFoldDB" id="A0A7W7YQP0"/>
<dbReference type="Proteomes" id="UP000534294">
    <property type="component" value="Unassembled WGS sequence"/>
</dbReference>
<name>A0A7W7YQP0_9BACT</name>
<evidence type="ECO:0000313" key="2">
    <source>
        <dbReference type="Proteomes" id="UP000534294"/>
    </source>
</evidence>